<dbReference type="Proteomes" id="UP000219329">
    <property type="component" value="Unassembled WGS sequence"/>
</dbReference>
<comment type="caution">
    <text evidence="1">The sequence shown here is derived from an EMBL/GenBank/DDBJ whole genome shotgun (WGS) entry which is preliminary data.</text>
</comment>
<reference evidence="1 2" key="1">
    <citation type="submission" date="2017-08" db="EMBL/GenBank/DDBJ databases">
        <title>Fine stratification of microbial communities through a metagenomic profile of the photic zone.</title>
        <authorList>
            <person name="Haro-Moreno J.M."/>
            <person name="Lopez-Perez M."/>
            <person name="De La Torre J."/>
            <person name="Picazo A."/>
            <person name="Camacho A."/>
            <person name="Rodriguez-Valera F."/>
        </authorList>
    </citation>
    <scope>NUCLEOTIDE SEQUENCE [LARGE SCALE GENOMIC DNA]</scope>
    <source>
        <strain evidence="1">MED-G28</strain>
    </source>
</reference>
<name>A0A2A5WDR5_9GAMM</name>
<accession>A0A2A5WDR5</accession>
<evidence type="ECO:0000313" key="1">
    <source>
        <dbReference type="EMBL" id="PDH34552.1"/>
    </source>
</evidence>
<proteinExistence type="predicted"/>
<dbReference type="Gene3D" id="3.30.420.40">
    <property type="match status" value="2"/>
</dbReference>
<organism evidence="1 2">
    <name type="scientific">OM182 bacterium MED-G28</name>
    <dbReference type="NCBI Taxonomy" id="1986256"/>
    <lineage>
        <taxon>Bacteria</taxon>
        <taxon>Pseudomonadati</taxon>
        <taxon>Pseudomonadota</taxon>
        <taxon>Gammaproteobacteria</taxon>
        <taxon>OMG group</taxon>
        <taxon>OM182 clade</taxon>
    </lineage>
</organism>
<dbReference type="AlphaFoldDB" id="A0A2A5WDR5"/>
<sequence>MSLKVIELNDREIRVGDESGIILESPGFALAADDKLEVGESAERQARLRPTNSFSKYWRDLSLEPISHSKKVRHYADLAYAQLMHLADVGEIDADVIFAVPGNFTRPQLAILLGLAQQCPFTPIGVVDSALAAALVSSKREQIVYADIQLHQVVISKLKLVDEHLSTDGVIQIPGVGSQNFMNLMMQIATDMFIQQCRFNPQHNAASEQQLYNELPSWLLQDEKEKTLLLELKSESAIHTAKLPRESLIRNLNEYYKKINEQINSLADSSNVDILLSQAIADLPGFLASTDTTGNVVVVKNHLVNEACHQNQAHIVTAEGGIHLVSRLPLAKLAQIKLTKQKEKINSDRGDNPTHALYSNRAIAIDKLEIKNKPVPNGKSMDTNTLVMDIENLPESLGRIELREEGVYLNSGVQKVFLNDNPVTGEQLLKLGDCIQFESNGDEINLIQVNDG</sequence>
<gene>
    <name evidence="1" type="ORF">CNF02_04115</name>
</gene>
<dbReference type="Gene3D" id="3.90.640.10">
    <property type="entry name" value="Actin, Chain A, domain 4"/>
    <property type="match status" value="1"/>
</dbReference>
<evidence type="ECO:0000313" key="2">
    <source>
        <dbReference type="Proteomes" id="UP000219329"/>
    </source>
</evidence>
<protein>
    <recommendedName>
        <fullName evidence="3">FHA domain-containing protein</fullName>
    </recommendedName>
</protein>
<evidence type="ECO:0008006" key="3">
    <source>
        <dbReference type="Google" id="ProtNLM"/>
    </source>
</evidence>
<dbReference type="EMBL" id="NTJZ01000003">
    <property type="protein sequence ID" value="PDH34552.1"/>
    <property type="molecule type" value="Genomic_DNA"/>
</dbReference>